<sequence length="302" mass="31328">MLHTVAKLHYESDLSQVQIAKQLGLSTATISRLLQRARAEGIVRIEVRDIFAPDALGGLLAERLGLRAVVAVDAPVAAGVQALAAPLSRMVGAQGLGQGSVLMVGWGRTVSAIIDGGLPSLPGVNVVPSTGGMSQHAQHFQSNEFSRRAAEVTGGVPHFIHAPYLPAPEALDFFLAEPSVQESVALWDRIDLAVVGIGLPYGLDRPVQGAMGAADPDLAEAAGDVVRHYFDAAGQIVQWRGEGAMIAVSAAQLRRAPLVIGVAVGEAKVPSIIGAAKAGLVSGLLTDTRTAEAVLDELARQS</sequence>
<dbReference type="InterPro" id="IPR013249">
    <property type="entry name" value="RNA_pol_sigma70_r4_t2"/>
</dbReference>
<feature type="domain" description="RNA polymerase sigma factor 70 region 4 type 2" evidence="6">
    <location>
        <begin position="8"/>
        <end position="39"/>
    </location>
</feature>
<evidence type="ECO:0000313" key="7">
    <source>
        <dbReference type="EMBL" id="GLS88160.1"/>
    </source>
</evidence>
<dbReference type="GO" id="GO:0030246">
    <property type="term" value="F:carbohydrate binding"/>
    <property type="evidence" value="ECO:0007669"/>
    <property type="project" value="InterPro"/>
</dbReference>
<dbReference type="InterPro" id="IPR037171">
    <property type="entry name" value="NagB/RpiA_transferase-like"/>
</dbReference>
<evidence type="ECO:0000259" key="6">
    <source>
        <dbReference type="Pfam" id="PF08281"/>
    </source>
</evidence>
<keyword evidence="3" id="KW-0238">DNA-binding</keyword>
<dbReference type="AlphaFoldDB" id="A0AA37X3D9"/>
<accession>A0AA37X3D9</accession>
<name>A0AA37X3D9_9RHOB</name>
<gene>
    <name evidence="7" type="ORF">GCM10010873_31340</name>
</gene>
<dbReference type="InterPro" id="IPR007324">
    <property type="entry name" value="Sugar-bd_dom_put"/>
</dbReference>
<reference evidence="7 8" key="1">
    <citation type="journal article" date="2014" name="Int. J. Syst. Evol. Microbiol.">
        <title>Complete genome sequence of Corynebacterium casei LMG S-19264T (=DSM 44701T), isolated from a smear-ripened cheese.</title>
        <authorList>
            <consortium name="US DOE Joint Genome Institute (JGI-PGF)"/>
            <person name="Walter F."/>
            <person name="Albersmeier A."/>
            <person name="Kalinowski J."/>
            <person name="Ruckert C."/>
        </authorList>
    </citation>
    <scope>NUCLEOTIDE SEQUENCE [LARGE SCALE GENOMIC DNA]</scope>
    <source>
        <strain evidence="7 8">NBRC 111766</strain>
    </source>
</reference>
<keyword evidence="4" id="KW-0804">Transcription</keyword>
<dbReference type="GO" id="GO:0003677">
    <property type="term" value="F:DNA binding"/>
    <property type="evidence" value="ECO:0007669"/>
    <property type="project" value="UniProtKB-KW"/>
</dbReference>
<dbReference type="Gene3D" id="1.10.10.60">
    <property type="entry name" value="Homeodomain-like"/>
    <property type="match status" value="1"/>
</dbReference>
<dbReference type="SUPFAM" id="SSF100950">
    <property type="entry name" value="NagB/RpiA/CoA transferase-like"/>
    <property type="match status" value="1"/>
</dbReference>
<dbReference type="Gene3D" id="3.40.50.1360">
    <property type="match status" value="1"/>
</dbReference>
<dbReference type="PANTHER" id="PTHR34294">
    <property type="entry name" value="TRANSCRIPTIONAL REGULATOR-RELATED"/>
    <property type="match status" value="1"/>
</dbReference>
<comment type="similarity">
    <text evidence="1">Belongs to the SorC transcriptional regulatory family.</text>
</comment>
<evidence type="ECO:0000256" key="1">
    <source>
        <dbReference type="ARBA" id="ARBA00010466"/>
    </source>
</evidence>
<comment type="caution">
    <text evidence="7">The sequence shown here is derived from an EMBL/GenBank/DDBJ whole genome shotgun (WGS) entry which is preliminary data.</text>
</comment>
<dbReference type="PANTHER" id="PTHR34294:SF1">
    <property type="entry name" value="TRANSCRIPTIONAL REGULATOR LSRR"/>
    <property type="match status" value="1"/>
</dbReference>
<dbReference type="Proteomes" id="UP001157355">
    <property type="component" value="Unassembled WGS sequence"/>
</dbReference>
<dbReference type="Pfam" id="PF04198">
    <property type="entry name" value="Sugar-bind"/>
    <property type="match status" value="1"/>
</dbReference>
<keyword evidence="8" id="KW-1185">Reference proteome</keyword>
<dbReference type="GO" id="GO:0016987">
    <property type="term" value="F:sigma factor activity"/>
    <property type="evidence" value="ECO:0007669"/>
    <property type="project" value="InterPro"/>
</dbReference>
<evidence type="ECO:0000256" key="4">
    <source>
        <dbReference type="ARBA" id="ARBA00023163"/>
    </source>
</evidence>
<evidence type="ECO:0000259" key="5">
    <source>
        <dbReference type="Pfam" id="PF04198"/>
    </source>
</evidence>
<evidence type="ECO:0000313" key="8">
    <source>
        <dbReference type="Proteomes" id="UP001157355"/>
    </source>
</evidence>
<dbReference type="RefSeq" id="WP_284326333.1">
    <property type="nucleotide sequence ID" value="NZ_BSPP01000011.1"/>
</dbReference>
<dbReference type="Pfam" id="PF08281">
    <property type="entry name" value="Sigma70_r4_2"/>
    <property type="match status" value="1"/>
</dbReference>
<dbReference type="GO" id="GO:0006352">
    <property type="term" value="P:DNA-templated transcription initiation"/>
    <property type="evidence" value="ECO:0007669"/>
    <property type="project" value="InterPro"/>
</dbReference>
<evidence type="ECO:0000256" key="3">
    <source>
        <dbReference type="ARBA" id="ARBA00023125"/>
    </source>
</evidence>
<keyword evidence="2" id="KW-0805">Transcription regulation</keyword>
<proteinExistence type="inferred from homology"/>
<feature type="domain" description="Sugar-binding" evidence="5">
    <location>
        <begin position="56"/>
        <end position="295"/>
    </location>
</feature>
<evidence type="ECO:0000256" key="2">
    <source>
        <dbReference type="ARBA" id="ARBA00023015"/>
    </source>
</evidence>
<protein>
    <submittedName>
        <fullName evidence="7">Transcriptional regulator</fullName>
    </submittedName>
</protein>
<organism evidence="7 8">
    <name type="scientific">Cypionkella aquatica</name>
    <dbReference type="NCBI Taxonomy" id="1756042"/>
    <lineage>
        <taxon>Bacteria</taxon>
        <taxon>Pseudomonadati</taxon>
        <taxon>Pseudomonadota</taxon>
        <taxon>Alphaproteobacteria</taxon>
        <taxon>Rhodobacterales</taxon>
        <taxon>Paracoccaceae</taxon>
        <taxon>Cypionkella</taxon>
    </lineage>
</organism>
<dbReference type="EMBL" id="BSPP01000011">
    <property type="protein sequence ID" value="GLS88160.1"/>
    <property type="molecule type" value="Genomic_DNA"/>
</dbReference>
<dbReference type="InterPro" id="IPR051054">
    <property type="entry name" value="SorC_transcr_regulators"/>
</dbReference>